<accession>A0A7R9AB29</accession>
<proteinExistence type="predicted"/>
<evidence type="ECO:0000256" key="5">
    <source>
        <dbReference type="PROSITE-ProRule" id="PRU00076"/>
    </source>
</evidence>
<evidence type="ECO:0000259" key="7">
    <source>
        <dbReference type="PROSITE" id="PS50026"/>
    </source>
</evidence>
<feature type="disulfide bond" evidence="5">
    <location>
        <begin position="681"/>
        <end position="690"/>
    </location>
</feature>
<dbReference type="PROSITE" id="PS00022">
    <property type="entry name" value="EGF_1"/>
    <property type="match status" value="16"/>
</dbReference>
<dbReference type="PROSITE" id="PS01186">
    <property type="entry name" value="EGF_2"/>
    <property type="match status" value="5"/>
</dbReference>
<evidence type="ECO:0000256" key="1">
    <source>
        <dbReference type="ARBA" id="ARBA00022536"/>
    </source>
</evidence>
<feature type="disulfide bond" evidence="5">
    <location>
        <begin position="595"/>
        <end position="604"/>
    </location>
</feature>
<feature type="domain" description="EGF-like" evidence="7">
    <location>
        <begin position="1682"/>
        <end position="1712"/>
    </location>
</feature>
<dbReference type="PROSITE" id="PS50026">
    <property type="entry name" value="EGF_3"/>
    <property type="match status" value="10"/>
</dbReference>
<dbReference type="SMART" id="SM00180">
    <property type="entry name" value="EGF_Lam"/>
    <property type="match status" value="20"/>
</dbReference>
<protein>
    <recommendedName>
        <fullName evidence="7">EGF-like domain-containing protein</fullName>
    </recommendedName>
</protein>
<organism evidence="8">
    <name type="scientific">Darwinula stevensoni</name>
    <dbReference type="NCBI Taxonomy" id="69355"/>
    <lineage>
        <taxon>Eukaryota</taxon>
        <taxon>Metazoa</taxon>
        <taxon>Ecdysozoa</taxon>
        <taxon>Arthropoda</taxon>
        <taxon>Crustacea</taxon>
        <taxon>Oligostraca</taxon>
        <taxon>Ostracoda</taxon>
        <taxon>Podocopa</taxon>
        <taxon>Podocopida</taxon>
        <taxon>Darwinulocopina</taxon>
        <taxon>Darwinuloidea</taxon>
        <taxon>Darwinulidae</taxon>
        <taxon>Darwinula</taxon>
    </lineage>
</organism>
<feature type="domain" description="EGF-like" evidence="7">
    <location>
        <begin position="1460"/>
        <end position="1495"/>
    </location>
</feature>
<dbReference type="PRINTS" id="PR00011">
    <property type="entry name" value="EGFLAMININ"/>
</dbReference>
<dbReference type="GO" id="GO:0005044">
    <property type="term" value="F:scavenger receptor activity"/>
    <property type="evidence" value="ECO:0007669"/>
    <property type="project" value="InterPro"/>
</dbReference>
<feature type="domain" description="EGF-like" evidence="7">
    <location>
        <begin position="1980"/>
        <end position="2010"/>
    </location>
</feature>
<evidence type="ECO:0000313" key="8">
    <source>
        <dbReference type="EMBL" id="CAD7250621.1"/>
    </source>
</evidence>
<feature type="domain" description="EGF-like" evidence="7">
    <location>
        <begin position="527"/>
        <end position="562"/>
    </location>
</feature>
<feature type="domain" description="EGF-like" evidence="7">
    <location>
        <begin position="570"/>
        <end position="605"/>
    </location>
</feature>
<dbReference type="Proteomes" id="UP000677054">
    <property type="component" value="Unassembled WGS sequence"/>
</dbReference>
<feature type="domain" description="EGF-like" evidence="7">
    <location>
        <begin position="895"/>
        <end position="925"/>
    </location>
</feature>
<dbReference type="EMBL" id="LR902486">
    <property type="protein sequence ID" value="CAD7250621.1"/>
    <property type="molecule type" value="Genomic_DNA"/>
</dbReference>
<evidence type="ECO:0000256" key="4">
    <source>
        <dbReference type="ARBA" id="ARBA00023157"/>
    </source>
</evidence>
<dbReference type="Gene3D" id="2.10.25.10">
    <property type="entry name" value="Laminin"/>
    <property type="match status" value="1"/>
</dbReference>
<feature type="disulfide bond" evidence="5">
    <location>
        <begin position="1797"/>
        <end position="1806"/>
    </location>
</feature>
<evidence type="ECO:0000313" key="9">
    <source>
        <dbReference type="Proteomes" id="UP000677054"/>
    </source>
</evidence>
<sequence>MERRTVSVKVDTCCSGYSESREECKPVCHPACINGFCEKPNSCKCGAGFEGKICESGEKTMKAFRHRIKRSRCGATREICDLNHGSLLSQIACRAGKWGDGCKNECNCKNEAKCDPWSGGCSCNIGWIGKYCETPCGAGMYGIKCQQTCRCKNSATCDHVTGKCTCAAGWTGPVCDEPCPKDTHGMRCASACLCKNDAKCDHISGKCTCSPGWTGSINLCPKCEMTCSFSCLVAPYLARKVHLGSDVHIVAFAKMRRNATMSVGIALVLLAGPDQCNCESPCPTGSYGVSCASACHCKNDAICDHISGKCTCSPGWHGSTRSFSCLVAPSLARKEHLARDARLVASAKMGRNATMSLEIALVLQAGPDQCKSFSFHDSGGDTNISAVSVQMGHPFLFCFFFWIVAKSPVQRVPMECNVHLHVLARTMRNVTTSPGNALVLLVGLDPCELHLSNLPDSNLCAKCEMSCSFSCLVAPSFARKEHLARDARLVAFAKMRRNATMSMGIALVLLAGPDQCNCESPCPTGSYGVSCASACPCKNDAKCDHISGKCTCSPGWHGSTCAEPCLEGTFGEGCSSRCLCQNGAKCNHVTGNCTCAAGWTGPICEDRCPIGTYGEFCAYSCACENDGVCNHISGNCSCTTGWIGEFCEEPCPNGHWGLQCRNECTCLNEGICSPLNGSCHCSPGYRGEQCELKCPSGRYGEDCHGVCLCENEGTCSHIDGTCICKDGWTGQYCNQRSCPDHLYGLNCSNACDCVLDNTEMCHPWSGECLCLPGWDGPICATPCPSNSFGKNCEFVCECKNNASCNHVDGSCVCNPGYMGSLCEDECPRGKFGQDCAQTCQCENDALCLHEDGKCLCQPGREIVALISFFFNNIPSWQGQHCDTKCPLDSYGLNCEEECSCYNEASCDHITGACTCAPGFNGLRCEDTCELMRFGFNCSHVCECEPDTTEVCDPRAGFCHCKQGAYGVRCEHRCGNGLAGDICNDRCKCGNNSSCHLLTMKCVCDNGWTGHSCDEPCPPGFHGPDCKERCPECHHAIGTCHHVTGHCKCEPGYNGQTCNETCPIEQFGNECQENCTCENHSGCHHITGRSCLHAPSHKYPEETASVCLDGEVRCARNLASKELLAYTVLKIAPVRTALNAMLPMASASASPDGWVLSARQFVPRDSSESCAPWNANVPNRTFSVITQQAAYAKRDSQVCFKAEIRKPRSFLFSSSNFIPYPGNDCETPIALESLSFFSSNGPGLIAAISVTVLVLIGVAVYIAQRQRRMKYKAKRVQIPVAPSPDVCPKIELIDCKTKKEADHANTKLNSKIGGENDEYFLPQIPNTETDLFDEVCQRIPEVLDWSCLMTNQYVLSFMFITSWSSWKEAIETKWNFSLSGIVKMEERVTQSQEIVPARKVGWATIVENHARVTAGDLNATIIATVRMTVFAIHQMAAARVLLDLEENRFYCCKMQCRPGSYGEDCDVECLCENGGTCSPIDGNCTCNDGWTGQYCNERSCSNHLYGLNCSTICDCVFDNTEMCHPWTGECLCLPGWNGTTCATACPTYSFGKNCEFVCECNNNASCNHVDGTCVCIPGKFANLHHLPRSLYFWMNGLRSLLSKSPPLMPWLHRVFRVSKFGKFGLNCTYTCEYENDDIFLHDNRQCICKPVLKSLSSFIPKFRWEGQHCNITCPLGSYGLNCMENCSCYNDATCDHTTGACTCASGFKGPRCEDTCELMSFGVNCSQACECVPDSTEVCDPKTGFCSCKPDYYGDVLILFRVRCEHQCENGQAGDPCNDRCKCGNNSSCHPQTEKCVCDSGWTGKSCDEPCPSGSYGGDCKETCLDCSHGRRSLLNGRNSEHYYFTMLTENTFFFKKIEFLIVLTVLLWSWNYFSELRMKLILLHYSAIEACHHVTGRCTCQPGYIGRTCDEVCPIGQFGNDCQQNCTCENHSGCSHINGPSYLHLPTLKYISSDCLCLPGWRGDMCEKPCLEGTFGLRCLQNCTCRNGGKCNATDGRCKCLPGWVGRHCEAVCSDGYFGDECTQQCQCPNKNFYCNHTVGCTCKEGYAGKDCEKPFTLELLAHSSFSSDGFIAFVSVIFLLVLIILTLMVFIARRIHHREISRFKTPTSPSPELKASRTGLEEVDLTEPVPNSNIELMNPEVSPARISDTESLRYAHRNGSSPIIQGCRKSCRRCQTHDFFGLIIVV</sequence>
<keyword evidence="1 5" id="KW-0245">EGF-like domain</keyword>
<dbReference type="FunFam" id="2.170.300.10:FF:000002">
    <property type="entry name" value="Multiple epidermal growth factor-like domains 10"/>
    <property type="match status" value="4"/>
</dbReference>
<name>A0A7R9AB29_9CRUS</name>
<evidence type="ECO:0000256" key="6">
    <source>
        <dbReference type="SAM" id="Phobius"/>
    </source>
</evidence>
<dbReference type="InterPro" id="IPR000742">
    <property type="entry name" value="EGF"/>
</dbReference>
<dbReference type="SMART" id="SM00181">
    <property type="entry name" value="EGF"/>
    <property type="match status" value="26"/>
</dbReference>
<dbReference type="Pfam" id="PF00053">
    <property type="entry name" value="EGF_laminin"/>
    <property type="match status" value="2"/>
</dbReference>
<feature type="domain" description="EGF-like" evidence="7">
    <location>
        <begin position="1772"/>
        <end position="1807"/>
    </location>
</feature>
<feature type="transmembrane region" description="Helical" evidence="6">
    <location>
        <begin position="1242"/>
        <end position="1262"/>
    </location>
</feature>
<keyword evidence="4 5" id="KW-1015">Disulfide bond</keyword>
<dbReference type="InterPro" id="IPR002049">
    <property type="entry name" value="LE_dom"/>
</dbReference>
<feature type="disulfide bond" evidence="5">
    <location>
        <begin position="724"/>
        <end position="733"/>
    </location>
</feature>
<feature type="disulfide bond" evidence="5">
    <location>
        <begin position="2000"/>
        <end position="2009"/>
    </location>
</feature>
<keyword evidence="6" id="KW-0812">Transmembrane</keyword>
<keyword evidence="6" id="KW-1133">Transmembrane helix</keyword>
<feature type="disulfide bond" evidence="5">
    <location>
        <begin position="1702"/>
        <end position="1711"/>
    </location>
</feature>
<feature type="disulfide bond" evidence="5">
    <location>
        <begin position="552"/>
        <end position="561"/>
    </location>
</feature>
<feature type="domain" description="EGF-like" evidence="7">
    <location>
        <begin position="699"/>
        <end position="734"/>
    </location>
</feature>
<keyword evidence="3" id="KW-0677">Repeat</keyword>
<feature type="transmembrane region" description="Helical" evidence="6">
    <location>
        <begin position="1857"/>
        <end position="1873"/>
    </location>
</feature>
<evidence type="ECO:0000256" key="2">
    <source>
        <dbReference type="ARBA" id="ARBA00022729"/>
    </source>
</evidence>
<dbReference type="PANTHER" id="PTHR24043">
    <property type="entry name" value="SCAVENGER RECEPTOR CLASS F"/>
    <property type="match status" value="1"/>
</dbReference>
<gene>
    <name evidence="8" type="ORF">DSTB1V02_LOCUS10392</name>
</gene>
<keyword evidence="9" id="KW-1185">Reference proteome</keyword>
<feature type="domain" description="EGF-like" evidence="7">
    <location>
        <begin position="788"/>
        <end position="823"/>
    </location>
</feature>
<feature type="transmembrane region" description="Helical" evidence="6">
    <location>
        <begin position="2071"/>
        <end position="2093"/>
    </location>
</feature>
<dbReference type="PANTHER" id="PTHR24043:SF8">
    <property type="entry name" value="EGF-LIKE DOMAIN-CONTAINING PROTEIN"/>
    <property type="match status" value="1"/>
</dbReference>
<dbReference type="FunFam" id="2.170.300.10:FF:000041">
    <property type="entry name" value="Tyrosine protein kinase receptor tie-1, putative"/>
    <property type="match status" value="2"/>
</dbReference>
<feature type="domain" description="EGF-like" evidence="7">
    <location>
        <begin position="661"/>
        <end position="691"/>
    </location>
</feature>
<reference evidence="8" key="1">
    <citation type="submission" date="2020-11" db="EMBL/GenBank/DDBJ databases">
        <authorList>
            <person name="Tran Van P."/>
        </authorList>
    </citation>
    <scope>NUCLEOTIDE SEQUENCE</scope>
</reference>
<dbReference type="EMBL" id="CAJPEV010002969">
    <property type="protein sequence ID" value="CAG0898556.1"/>
    <property type="molecule type" value="Genomic_DNA"/>
</dbReference>
<feature type="disulfide bond" evidence="5">
    <location>
        <begin position="1485"/>
        <end position="1494"/>
    </location>
</feature>
<dbReference type="Gene3D" id="2.170.300.10">
    <property type="entry name" value="Tie2 ligand-binding domain superfamily"/>
    <property type="match status" value="12"/>
</dbReference>
<keyword evidence="6" id="KW-0472">Membrane</keyword>
<dbReference type="InterPro" id="IPR042635">
    <property type="entry name" value="MEGF10/SREC1/2-like"/>
</dbReference>
<feature type="disulfide bond" evidence="5">
    <location>
        <begin position="813"/>
        <end position="822"/>
    </location>
</feature>
<evidence type="ECO:0000256" key="3">
    <source>
        <dbReference type="ARBA" id="ARBA00022737"/>
    </source>
</evidence>
<keyword evidence="2" id="KW-0732">Signal</keyword>
<feature type="disulfide bond" evidence="5">
    <location>
        <begin position="915"/>
        <end position="924"/>
    </location>
</feature>
<comment type="caution">
    <text evidence="5">Lacks conserved residue(s) required for the propagation of feature annotation.</text>
</comment>
<dbReference type="OrthoDB" id="18487at2759"/>